<dbReference type="FunFam" id="2.10.90.10:FF:000001">
    <property type="entry name" value="Bone morphogenetic protein 4"/>
    <property type="match status" value="1"/>
</dbReference>
<gene>
    <name evidence="11" type="primary">20196411</name>
    <name evidence="10" type="ORF">HELRODRAFT_137522</name>
</gene>
<evidence type="ECO:0000256" key="7">
    <source>
        <dbReference type="ARBA" id="ARBA00023180"/>
    </source>
</evidence>
<evidence type="ECO:0000259" key="9">
    <source>
        <dbReference type="PROSITE" id="PS51362"/>
    </source>
</evidence>
<dbReference type="Gene3D" id="2.10.90.10">
    <property type="entry name" value="Cystine-knot cytokines"/>
    <property type="match status" value="1"/>
</dbReference>
<dbReference type="InterPro" id="IPR015615">
    <property type="entry name" value="TGF-beta-rel"/>
</dbReference>
<dbReference type="OMA" id="TEMCETC"/>
<dbReference type="SMART" id="SM00204">
    <property type="entry name" value="TGFB"/>
    <property type="match status" value="1"/>
</dbReference>
<proteinExistence type="inferred from homology"/>
<dbReference type="EMBL" id="KB096324">
    <property type="protein sequence ID" value="ESO06285.1"/>
    <property type="molecule type" value="Genomic_DNA"/>
</dbReference>
<keyword evidence="4" id="KW-0732">Signal</keyword>
<dbReference type="PROSITE" id="PS51362">
    <property type="entry name" value="TGF_BETA_2"/>
    <property type="match status" value="1"/>
</dbReference>
<evidence type="ECO:0000256" key="5">
    <source>
        <dbReference type="ARBA" id="ARBA00023030"/>
    </source>
</evidence>
<evidence type="ECO:0000256" key="2">
    <source>
        <dbReference type="ARBA" id="ARBA00006656"/>
    </source>
</evidence>
<dbReference type="EMBL" id="AMQM01000598">
    <property type="status" value="NOT_ANNOTATED_CDS"/>
    <property type="molecule type" value="Genomic_DNA"/>
</dbReference>
<evidence type="ECO:0000256" key="3">
    <source>
        <dbReference type="ARBA" id="ARBA00022525"/>
    </source>
</evidence>
<dbReference type="SUPFAM" id="SSF57501">
    <property type="entry name" value="Cystine-knot cytokines"/>
    <property type="match status" value="1"/>
</dbReference>
<evidence type="ECO:0000256" key="4">
    <source>
        <dbReference type="ARBA" id="ARBA00022729"/>
    </source>
</evidence>
<dbReference type="GO" id="GO:0005576">
    <property type="term" value="C:extracellular region"/>
    <property type="evidence" value="ECO:0007669"/>
    <property type="project" value="UniProtKB-SubCell"/>
</dbReference>
<keyword evidence="6" id="KW-1015">Disulfide bond</keyword>
<dbReference type="PROSITE" id="PS00250">
    <property type="entry name" value="TGF_BETA_1"/>
    <property type="match status" value="1"/>
</dbReference>
<reference evidence="10 12" key="2">
    <citation type="journal article" date="2013" name="Nature">
        <title>Insights into bilaterian evolution from three spiralian genomes.</title>
        <authorList>
            <person name="Simakov O."/>
            <person name="Marletaz F."/>
            <person name="Cho S.J."/>
            <person name="Edsinger-Gonzales E."/>
            <person name="Havlak P."/>
            <person name="Hellsten U."/>
            <person name="Kuo D.H."/>
            <person name="Larsson T."/>
            <person name="Lv J."/>
            <person name="Arendt D."/>
            <person name="Savage R."/>
            <person name="Osoegawa K."/>
            <person name="de Jong P."/>
            <person name="Grimwood J."/>
            <person name="Chapman J.A."/>
            <person name="Shapiro H."/>
            <person name="Aerts A."/>
            <person name="Otillar R.P."/>
            <person name="Terry A.Y."/>
            <person name="Boore J.L."/>
            <person name="Grigoriev I.V."/>
            <person name="Lindberg D.R."/>
            <person name="Seaver E.C."/>
            <person name="Weisblat D.A."/>
            <person name="Putnam N.H."/>
            <person name="Rokhsar D.S."/>
        </authorList>
    </citation>
    <scope>NUCLEOTIDE SEQUENCE</scope>
</reference>
<dbReference type="InterPro" id="IPR017948">
    <property type="entry name" value="TGFb_CS"/>
</dbReference>
<protein>
    <recommendedName>
        <fullName evidence="9">TGF-beta family profile domain-containing protein</fullName>
    </recommendedName>
</protein>
<dbReference type="GeneID" id="20196411"/>
<dbReference type="Proteomes" id="UP000015101">
    <property type="component" value="Unassembled WGS sequence"/>
</dbReference>
<evidence type="ECO:0000256" key="1">
    <source>
        <dbReference type="ARBA" id="ARBA00004613"/>
    </source>
</evidence>
<dbReference type="GO" id="GO:0008083">
    <property type="term" value="F:growth factor activity"/>
    <property type="evidence" value="ECO:0007669"/>
    <property type="project" value="UniProtKB-KW"/>
</dbReference>
<evidence type="ECO:0000313" key="10">
    <source>
        <dbReference type="EMBL" id="ESO06285.1"/>
    </source>
</evidence>
<dbReference type="KEGG" id="hro:HELRODRAFT_137522"/>
<dbReference type="HOGENOM" id="CLU_020515_9_1_1"/>
<dbReference type="Pfam" id="PF00019">
    <property type="entry name" value="TGF_beta"/>
    <property type="match status" value="1"/>
</dbReference>
<dbReference type="InParanoid" id="T1EIL1"/>
<accession>T1EIL1</accession>
<comment type="subcellular location">
    <subcellularLocation>
        <location evidence="1">Secreted</location>
    </subcellularLocation>
</comment>
<dbReference type="PANTHER" id="PTHR11848">
    <property type="entry name" value="TGF-BETA FAMILY"/>
    <property type="match status" value="1"/>
</dbReference>
<sequence>CRRKKMYINFEDIHWNEWIVQPRGYQAYECVGQCHFPLNSHLTPTKYTAIKSLLHATYPRKIKPACCVPTKLQPISLLYYDDNNVLTYKFKYEEMMVAQCGCR</sequence>
<dbReference type="InterPro" id="IPR029034">
    <property type="entry name" value="Cystine-knot_cytokine"/>
</dbReference>
<dbReference type="OrthoDB" id="5987191at2759"/>
<reference evidence="12" key="1">
    <citation type="submission" date="2012-12" db="EMBL/GenBank/DDBJ databases">
        <authorList>
            <person name="Hellsten U."/>
            <person name="Grimwood J."/>
            <person name="Chapman J.A."/>
            <person name="Shapiro H."/>
            <person name="Aerts A."/>
            <person name="Otillar R.P."/>
            <person name="Terry A.Y."/>
            <person name="Boore J.L."/>
            <person name="Simakov O."/>
            <person name="Marletaz F."/>
            <person name="Cho S.-J."/>
            <person name="Edsinger-Gonzales E."/>
            <person name="Havlak P."/>
            <person name="Kuo D.-H."/>
            <person name="Larsson T."/>
            <person name="Lv J."/>
            <person name="Arendt D."/>
            <person name="Savage R."/>
            <person name="Osoegawa K."/>
            <person name="de Jong P."/>
            <person name="Lindberg D.R."/>
            <person name="Seaver E.C."/>
            <person name="Weisblat D.A."/>
            <person name="Putnam N.H."/>
            <person name="Grigoriev I.V."/>
            <person name="Rokhsar D.S."/>
        </authorList>
    </citation>
    <scope>NUCLEOTIDE SEQUENCE</scope>
</reference>
<dbReference type="AlphaFoldDB" id="T1EIL1"/>
<organism evidence="11 12">
    <name type="scientific">Helobdella robusta</name>
    <name type="common">Californian leech</name>
    <dbReference type="NCBI Taxonomy" id="6412"/>
    <lineage>
        <taxon>Eukaryota</taxon>
        <taxon>Metazoa</taxon>
        <taxon>Spiralia</taxon>
        <taxon>Lophotrochozoa</taxon>
        <taxon>Annelida</taxon>
        <taxon>Clitellata</taxon>
        <taxon>Hirudinea</taxon>
        <taxon>Rhynchobdellida</taxon>
        <taxon>Glossiphoniidae</taxon>
        <taxon>Helobdella</taxon>
    </lineage>
</organism>
<dbReference type="InterPro" id="IPR001839">
    <property type="entry name" value="TGF-b_C"/>
</dbReference>
<keyword evidence="12" id="KW-1185">Reference proteome</keyword>
<feature type="domain" description="TGF-beta family profile" evidence="9">
    <location>
        <begin position="1"/>
        <end position="103"/>
    </location>
</feature>
<dbReference type="EnsemblMetazoa" id="HelroT137522">
    <property type="protein sequence ID" value="HelroP137522"/>
    <property type="gene ID" value="HelroG137522"/>
</dbReference>
<evidence type="ECO:0000313" key="12">
    <source>
        <dbReference type="Proteomes" id="UP000015101"/>
    </source>
</evidence>
<keyword evidence="7" id="KW-0325">Glycoprotein</keyword>
<evidence type="ECO:0000256" key="8">
    <source>
        <dbReference type="RuleBase" id="RU000354"/>
    </source>
</evidence>
<dbReference type="RefSeq" id="XP_009015653.1">
    <property type="nucleotide sequence ID" value="XM_009017405.1"/>
</dbReference>
<name>T1EIL1_HELRO</name>
<evidence type="ECO:0000313" key="11">
    <source>
        <dbReference type="EnsemblMetazoa" id="HelroP137522"/>
    </source>
</evidence>
<dbReference type="CTD" id="20196411"/>
<keyword evidence="3" id="KW-0964">Secreted</keyword>
<dbReference type="PANTHER" id="PTHR11848:SF307">
    <property type="entry name" value="BONE MORPHOGENETIC PROTEIN 10"/>
    <property type="match status" value="1"/>
</dbReference>
<keyword evidence="5 8" id="KW-0339">Growth factor</keyword>
<dbReference type="eggNOG" id="KOG3900">
    <property type="taxonomic scope" value="Eukaryota"/>
</dbReference>
<comment type="similarity">
    <text evidence="2 8">Belongs to the TGF-beta family.</text>
</comment>
<evidence type="ECO:0000256" key="6">
    <source>
        <dbReference type="ARBA" id="ARBA00023157"/>
    </source>
</evidence>
<dbReference type="STRING" id="6412.T1EIL1"/>
<reference evidence="11" key="3">
    <citation type="submission" date="2015-06" db="UniProtKB">
        <authorList>
            <consortium name="EnsemblMetazoa"/>
        </authorList>
    </citation>
    <scope>IDENTIFICATION</scope>
</reference>